<dbReference type="InterPro" id="IPR002938">
    <property type="entry name" value="FAD-bd"/>
</dbReference>
<dbReference type="SUPFAM" id="SSF51905">
    <property type="entry name" value="FAD/NAD(P)-binding domain"/>
    <property type="match status" value="1"/>
</dbReference>
<feature type="domain" description="FAD-binding" evidence="1">
    <location>
        <begin position="2"/>
        <end position="335"/>
    </location>
</feature>
<gene>
    <name evidence="2" type="primary">xlnD</name>
    <name evidence="2" type="ORF">DAVIS_04183</name>
</gene>
<dbReference type="AlphaFoldDB" id="A0A3E2MRP5"/>
<dbReference type="PANTHER" id="PTHR46865">
    <property type="entry name" value="OXIDOREDUCTASE-RELATED"/>
    <property type="match status" value="1"/>
</dbReference>
<comment type="caution">
    <text evidence="2">The sequence shown here is derived from an EMBL/GenBank/DDBJ whole genome shotgun (WGS) entry which is preliminary data.</text>
</comment>
<dbReference type="InterPro" id="IPR036188">
    <property type="entry name" value="FAD/NAD-bd_sf"/>
</dbReference>
<accession>A0A3E2MRP5</accession>
<dbReference type="GO" id="GO:0018669">
    <property type="term" value="F:3-hydroxybenzoate 6-monooxygenase activity"/>
    <property type="evidence" value="ECO:0007669"/>
    <property type="project" value="UniProtKB-EC"/>
</dbReference>
<dbReference type="RefSeq" id="WP_243703299.1">
    <property type="nucleotide sequence ID" value="NZ_BQLC01000148.1"/>
</dbReference>
<dbReference type="PANTHER" id="PTHR46865:SF8">
    <property type="entry name" value="POSSIBLE OXIDOREDUCTASE"/>
    <property type="match status" value="1"/>
</dbReference>
<keyword evidence="2" id="KW-0560">Oxidoreductase</keyword>
<evidence type="ECO:0000259" key="1">
    <source>
        <dbReference type="Pfam" id="PF01494"/>
    </source>
</evidence>
<dbReference type="Gene3D" id="3.30.9.10">
    <property type="entry name" value="D-Amino Acid Oxidase, subunit A, domain 2"/>
    <property type="match status" value="1"/>
</dbReference>
<name>A0A3E2MRP5_MYCMR</name>
<dbReference type="EC" id="1.14.13.24" evidence="2"/>
<dbReference type="Proteomes" id="UP000257451">
    <property type="component" value="Unassembled WGS sequence"/>
</dbReference>
<evidence type="ECO:0000313" key="2">
    <source>
        <dbReference type="EMBL" id="RFZ36058.1"/>
    </source>
</evidence>
<dbReference type="EMBL" id="PEDF01000154">
    <property type="protein sequence ID" value="RFZ36058.1"/>
    <property type="molecule type" value="Genomic_DNA"/>
</dbReference>
<proteinExistence type="predicted"/>
<sequence length="403" mass="43337">MRVAVCGAGIAGLALAERMSALGAEVVLVERSPGPPNQGAMIDLFGAGYEAADAIGILDAIRDVSYSIGDTGLVDELGRRRAGLPYGRIAKALEDRLCRITRTDLHKVLLDNLPTNVDLRFGTSVSEVTHGDDRAVVTLDDGARLDVDLLVGADGIHSTVRALAFGAEAQYLRYLGFHFAAFVFDASDMDDTAGDHVVITDTVDRQLGLYALRNGQTAVFAAYRAADPEPPPDARAALRDRFAGMGWLVPEVLERCPPSGDIYFGQVAQVEMPRWSTNRVVLVGDACSAVSPLTGPGASLALAGAYVLSEQLRRTSSVERALDFYERLWRPTVEQKQESARAASGWMLSPSSSQLSIRRAGLRFTWRPLINRFVETSLAGEPTAVIAMLRQGMSDSDSPIASN</sequence>
<dbReference type="Gene3D" id="3.50.50.60">
    <property type="entry name" value="FAD/NAD(P)-binding domain"/>
    <property type="match status" value="1"/>
</dbReference>
<organism evidence="2 3">
    <name type="scientific">Mycobacterium marinum</name>
    <dbReference type="NCBI Taxonomy" id="1781"/>
    <lineage>
        <taxon>Bacteria</taxon>
        <taxon>Bacillati</taxon>
        <taxon>Actinomycetota</taxon>
        <taxon>Actinomycetes</taxon>
        <taxon>Mycobacteriales</taxon>
        <taxon>Mycobacteriaceae</taxon>
        <taxon>Mycobacterium</taxon>
        <taxon>Mycobacterium ulcerans group</taxon>
    </lineage>
</organism>
<dbReference type="Pfam" id="PF01494">
    <property type="entry name" value="FAD_binding_3"/>
    <property type="match status" value="1"/>
</dbReference>
<dbReference type="GO" id="GO:0071949">
    <property type="term" value="F:FAD binding"/>
    <property type="evidence" value="ECO:0007669"/>
    <property type="project" value="InterPro"/>
</dbReference>
<protein>
    <submittedName>
        <fullName evidence="2">3-hydroxybenzoate 6-hydroxylase 1</fullName>
        <ecNumber evidence="2">1.14.13.24</ecNumber>
    </submittedName>
</protein>
<dbReference type="PRINTS" id="PR00420">
    <property type="entry name" value="RNGMNOXGNASE"/>
</dbReference>
<evidence type="ECO:0000313" key="3">
    <source>
        <dbReference type="Proteomes" id="UP000257451"/>
    </source>
</evidence>
<dbReference type="InterPro" id="IPR051704">
    <property type="entry name" value="FAD_aromatic-hydroxylase"/>
</dbReference>
<reference evidence="2 3" key="1">
    <citation type="journal article" date="2018" name="Sci. Rep.">
        <title>Extensive genomic diversity among Mycobacterium marinum strains revealed by whole genome sequencing.</title>
        <authorList>
            <person name="Das S."/>
            <person name="Pettersson B.M."/>
            <person name="Behra P.R."/>
            <person name="Mallick A."/>
            <person name="Cheramie M."/>
            <person name="Ramesh M."/>
            <person name="Shirreff L."/>
            <person name="DuCote T."/>
            <person name="Dasgupta S."/>
            <person name="Ennis D.G."/>
            <person name="Kirsebom L.A."/>
        </authorList>
    </citation>
    <scope>NUCLEOTIDE SEQUENCE [LARGE SCALE GENOMIC DNA]</scope>
    <source>
        <strain evidence="2 3">Davis1</strain>
    </source>
</reference>